<evidence type="ECO:0000313" key="2">
    <source>
        <dbReference type="EMBL" id="MBB3993660.1"/>
    </source>
</evidence>
<sequence>MKWFMQMSLERRIFGCATAVAGLIVSFAIANGDWSLVRHLPGWPFHVAAIPGAGLAGLLFCNAFGREGPVGWIIAILAAALMTFVGSVLGAQLLTMSAAVVLGGSIMNLGGALGMLVVVDSATSPLVICVWLLSMAALHLLRRKLRGGWIPPRIWSRKMLSL</sequence>
<name>A0A7W6E7V9_9RHOB</name>
<organism evidence="2 3">
    <name type="scientific">Sulfitobacter undariae</name>
    <dbReference type="NCBI Taxonomy" id="1563671"/>
    <lineage>
        <taxon>Bacteria</taxon>
        <taxon>Pseudomonadati</taxon>
        <taxon>Pseudomonadota</taxon>
        <taxon>Alphaproteobacteria</taxon>
        <taxon>Rhodobacterales</taxon>
        <taxon>Roseobacteraceae</taxon>
        <taxon>Sulfitobacter</taxon>
    </lineage>
</organism>
<accession>A0A7W6E7V9</accession>
<feature type="transmembrane region" description="Helical" evidence="1">
    <location>
        <begin position="72"/>
        <end position="102"/>
    </location>
</feature>
<feature type="transmembrane region" description="Helical" evidence="1">
    <location>
        <begin position="44"/>
        <end position="65"/>
    </location>
</feature>
<gene>
    <name evidence="2" type="ORF">GGR95_001291</name>
</gene>
<evidence type="ECO:0000313" key="3">
    <source>
        <dbReference type="Proteomes" id="UP000530268"/>
    </source>
</evidence>
<dbReference type="Proteomes" id="UP000530268">
    <property type="component" value="Unassembled WGS sequence"/>
</dbReference>
<evidence type="ECO:0000256" key="1">
    <source>
        <dbReference type="SAM" id="Phobius"/>
    </source>
</evidence>
<keyword evidence="1" id="KW-0812">Transmembrane</keyword>
<dbReference type="AlphaFoldDB" id="A0A7W6E7V9"/>
<dbReference type="EMBL" id="JACIEI010000003">
    <property type="protein sequence ID" value="MBB3993660.1"/>
    <property type="molecule type" value="Genomic_DNA"/>
</dbReference>
<keyword evidence="1" id="KW-1133">Transmembrane helix</keyword>
<keyword evidence="1" id="KW-0472">Membrane</keyword>
<comment type="caution">
    <text evidence="2">The sequence shown here is derived from an EMBL/GenBank/DDBJ whole genome shotgun (WGS) entry which is preliminary data.</text>
</comment>
<feature type="transmembrane region" description="Helical" evidence="1">
    <location>
        <begin position="122"/>
        <end position="141"/>
    </location>
</feature>
<protein>
    <submittedName>
        <fullName evidence="2">Uncharacterized protein</fullName>
    </submittedName>
</protein>
<dbReference type="RefSeq" id="WP_184563966.1">
    <property type="nucleotide sequence ID" value="NZ_JACIEI010000003.1"/>
</dbReference>
<proteinExistence type="predicted"/>
<reference evidence="2 3" key="1">
    <citation type="submission" date="2020-08" db="EMBL/GenBank/DDBJ databases">
        <title>Genomic Encyclopedia of Type Strains, Phase IV (KMG-IV): sequencing the most valuable type-strain genomes for metagenomic binning, comparative biology and taxonomic classification.</title>
        <authorList>
            <person name="Goeker M."/>
        </authorList>
    </citation>
    <scope>NUCLEOTIDE SEQUENCE [LARGE SCALE GENOMIC DNA]</scope>
    <source>
        <strain evidence="2 3">DSM 102234</strain>
    </source>
</reference>
<keyword evidence="3" id="KW-1185">Reference proteome</keyword>